<name>R0MIP5_NOSB1</name>
<dbReference type="GO" id="GO:0016020">
    <property type="term" value="C:membrane"/>
    <property type="evidence" value="ECO:0007669"/>
    <property type="project" value="UniProtKB-SubCell"/>
</dbReference>
<dbReference type="HOGENOM" id="CLU_2688421_0_0_1"/>
<dbReference type="Proteomes" id="UP000016927">
    <property type="component" value="Unassembled WGS sequence"/>
</dbReference>
<keyword evidence="4 5" id="KW-0472">Membrane</keyword>
<dbReference type="STRING" id="578461.R0MIP5"/>
<gene>
    <name evidence="7" type="ORF">NBO_41g0025</name>
</gene>
<evidence type="ECO:0000256" key="5">
    <source>
        <dbReference type="SAM" id="Phobius"/>
    </source>
</evidence>
<dbReference type="Pfam" id="PF01490">
    <property type="entry name" value="Aa_trans"/>
    <property type="match status" value="1"/>
</dbReference>
<sequence>MTYGIAISGMDLGLVYTIIGATASSFMCLIFPSLFYFHMDTPKPTSLVVLSYLSFLFGVFVFSATIYSVVYHKL</sequence>
<keyword evidence="3 5" id="KW-1133">Transmembrane helix</keyword>
<accession>R0MIP5</accession>
<evidence type="ECO:0000256" key="1">
    <source>
        <dbReference type="ARBA" id="ARBA00004370"/>
    </source>
</evidence>
<dbReference type="OrthoDB" id="438545at2759"/>
<feature type="domain" description="Amino acid transporter transmembrane" evidence="6">
    <location>
        <begin position="2"/>
        <end position="69"/>
    </location>
</feature>
<evidence type="ECO:0000256" key="2">
    <source>
        <dbReference type="ARBA" id="ARBA00022692"/>
    </source>
</evidence>
<comment type="subcellular location">
    <subcellularLocation>
        <location evidence="1">Membrane</location>
    </subcellularLocation>
</comment>
<feature type="transmembrane region" description="Helical" evidence="5">
    <location>
        <begin position="49"/>
        <end position="70"/>
    </location>
</feature>
<keyword evidence="8" id="KW-1185">Reference proteome</keyword>
<evidence type="ECO:0000259" key="6">
    <source>
        <dbReference type="Pfam" id="PF01490"/>
    </source>
</evidence>
<proteinExistence type="predicted"/>
<reference evidence="7 8" key="1">
    <citation type="journal article" date="2013" name="BMC Genomics">
        <title>Comparative genomics of parasitic silkworm microsporidia reveal an association between genome expansion and host adaptation.</title>
        <authorList>
            <person name="Pan G."/>
            <person name="Xu J."/>
            <person name="Li T."/>
            <person name="Xia Q."/>
            <person name="Liu S.L."/>
            <person name="Zhang G."/>
            <person name="Li S."/>
            <person name="Li C."/>
            <person name="Liu H."/>
            <person name="Yang L."/>
            <person name="Liu T."/>
            <person name="Zhang X."/>
            <person name="Wu Z."/>
            <person name="Fan W."/>
            <person name="Dang X."/>
            <person name="Xiang H."/>
            <person name="Tao M."/>
            <person name="Li Y."/>
            <person name="Hu J."/>
            <person name="Li Z."/>
            <person name="Lin L."/>
            <person name="Luo J."/>
            <person name="Geng L."/>
            <person name="Wang L."/>
            <person name="Long M."/>
            <person name="Wan Y."/>
            <person name="He N."/>
            <person name="Zhang Z."/>
            <person name="Lu C."/>
            <person name="Keeling P.J."/>
            <person name="Wang J."/>
            <person name="Xiang Z."/>
            <person name="Zhou Z."/>
        </authorList>
    </citation>
    <scope>NUCLEOTIDE SEQUENCE [LARGE SCALE GENOMIC DNA]</scope>
    <source>
        <strain evidence="8">CQ1 / CVCC 102059</strain>
    </source>
</reference>
<feature type="transmembrane region" description="Helical" evidence="5">
    <location>
        <begin position="12"/>
        <end position="37"/>
    </location>
</feature>
<evidence type="ECO:0000313" key="7">
    <source>
        <dbReference type="EMBL" id="EOB14050.1"/>
    </source>
</evidence>
<evidence type="ECO:0000256" key="4">
    <source>
        <dbReference type="ARBA" id="ARBA00023136"/>
    </source>
</evidence>
<dbReference type="InterPro" id="IPR013057">
    <property type="entry name" value="AA_transpt_TM"/>
</dbReference>
<protein>
    <submittedName>
        <fullName evidence="7">Putative aminoacid transporter</fullName>
    </submittedName>
</protein>
<organism evidence="7 8">
    <name type="scientific">Nosema bombycis (strain CQ1 / CVCC 102059)</name>
    <name type="common">Microsporidian parasite</name>
    <name type="synonym">Pebrine of silkworm</name>
    <dbReference type="NCBI Taxonomy" id="578461"/>
    <lineage>
        <taxon>Eukaryota</taxon>
        <taxon>Fungi</taxon>
        <taxon>Fungi incertae sedis</taxon>
        <taxon>Microsporidia</taxon>
        <taxon>Nosematidae</taxon>
        <taxon>Nosema</taxon>
    </lineage>
</organism>
<keyword evidence="2 5" id="KW-0812">Transmembrane</keyword>
<dbReference type="EMBL" id="KB908949">
    <property type="protein sequence ID" value="EOB14050.1"/>
    <property type="molecule type" value="Genomic_DNA"/>
</dbReference>
<evidence type="ECO:0000256" key="3">
    <source>
        <dbReference type="ARBA" id="ARBA00022989"/>
    </source>
</evidence>
<dbReference type="OMA" id="KARMQNV"/>
<dbReference type="AlphaFoldDB" id="R0MIP5"/>
<dbReference type="VEuPathDB" id="MicrosporidiaDB:NBO_41g0025"/>
<evidence type="ECO:0000313" key="8">
    <source>
        <dbReference type="Proteomes" id="UP000016927"/>
    </source>
</evidence>